<keyword evidence="1" id="KW-1133">Transmembrane helix</keyword>
<dbReference type="Gene3D" id="1.25.10.10">
    <property type="entry name" value="Leucine-rich Repeat Variant"/>
    <property type="match status" value="1"/>
</dbReference>
<dbReference type="Pfam" id="PF13646">
    <property type="entry name" value="HEAT_2"/>
    <property type="match status" value="1"/>
</dbReference>
<evidence type="ECO:0008006" key="3">
    <source>
        <dbReference type="Google" id="ProtNLM"/>
    </source>
</evidence>
<dbReference type="InterPro" id="IPR004155">
    <property type="entry name" value="PBS_lyase_HEAT"/>
</dbReference>
<evidence type="ECO:0000256" key="1">
    <source>
        <dbReference type="SAM" id="Phobius"/>
    </source>
</evidence>
<feature type="transmembrane region" description="Helical" evidence="1">
    <location>
        <begin position="6"/>
        <end position="32"/>
    </location>
</feature>
<evidence type="ECO:0000313" key="2">
    <source>
        <dbReference type="EMBL" id="MPM37948.1"/>
    </source>
</evidence>
<protein>
    <recommendedName>
        <fullName evidence="3">HEAT repeat domain-containing protein</fullName>
    </recommendedName>
</protein>
<comment type="caution">
    <text evidence="2">The sequence shown here is derived from an EMBL/GenBank/DDBJ whole genome shotgun (WGS) entry which is preliminary data.</text>
</comment>
<name>A0A644ZCD0_9ZZZZ</name>
<dbReference type="EMBL" id="VSSQ01008121">
    <property type="protein sequence ID" value="MPM37948.1"/>
    <property type="molecule type" value="Genomic_DNA"/>
</dbReference>
<dbReference type="SMART" id="SM00567">
    <property type="entry name" value="EZ_HEAT"/>
    <property type="match status" value="3"/>
</dbReference>
<dbReference type="InterPro" id="IPR011989">
    <property type="entry name" value="ARM-like"/>
</dbReference>
<dbReference type="InterPro" id="IPR016024">
    <property type="entry name" value="ARM-type_fold"/>
</dbReference>
<sequence>MVSLGFVLELLGGGLLALSAILLLGGLILLLLHLTRTVNNYKVQKMREQLLCLISGAAESKRIKNRLYEMVDPKGAVDALSEIRGIRSTRGLIVMAETAEEFSGAALEKLRQEAGGEWYGEYLRKLLEGADDEATALVVKLIGALRLQSYTPDVVTQIYYYKTTAEMQHIGMLTLCMLGAERDIIALCRDHTIASLLSFRTLEEIFSIYSGDLKRLSRKLITTASDPYIRRTCIKTIGEQRFSDLGELVLPHLIQGHVNTRIDAARTLGQIRYLPAYPHILANADDPRWEMRAVIATALGAFGAAENRETLIKLLCDREWWVRYRAAESLAEDGERAKLTRLAEETGDRFAQEMLRFAFEQAALRRGEAA</sequence>
<keyword evidence="1" id="KW-0472">Membrane</keyword>
<dbReference type="SUPFAM" id="SSF48371">
    <property type="entry name" value="ARM repeat"/>
    <property type="match status" value="1"/>
</dbReference>
<proteinExistence type="predicted"/>
<gene>
    <name evidence="2" type="ORF">SDC9_84570</name>
</gene>
<keyword evidence="1" id="KW-0812">Transmembrane</keyword>
<dbReference type="AlphaFoldDB" id="A0A644ZCD0"/>
<reference evidence="2" key="1">
    <citation type="submission" date="2019-08" db="EMBL/GenBank/DDBJ databases">
        <authorList>
            <person name="Kucharzyk K."/>
            <person name="Murdoch R.W."/>
            <person name="Higgins S."/>
            <person name="Loffler F."/>
        </authorList>
    </citation>
    <scope>NUCLEOTIDE SEQUENCE</scope>
</reference>
<organism evidence="2">
    <name type="scientific">bioreactor metagenome</name>
    <dbReference type="NCBI Taxonomy" id="1076179"/>
    <lineage>
        <taxon>unclassified sequences</taxon>
        <taxon>metagenomes</taxon>
        <taxon>ecological metagenomes</taxon>
    </lineage>
</organism>
<accession>A0A644ZCD0</accession>